<keyword evidence="2" id="KW-1185">Reference proteome</keyword>
<name>A0ABZ3FE64_9FIRM</name>
<sequence length="41" mass="4700">MPSNKECIKINTKNGKVKYGGSKLELPKNLLMYMLEQELSQ</sequence>
<reference evidence="1 2" key="1">
    <citation type="submission" date="2024-04" db="EMBL/GenBank/DDBJ databases">
        <title>Isolation and characterization of novel acetogenic strains of the genera Terrisporobacter and Acetoanaerobium.</title>
        <authorList>
            <person name="Boeer T."/>
            <person name="Schueler M.A."/>
            <person name="Lueschen A."/>
            <person name="Eysell L."/>
            <person name="Droege J."/>
            <person name="Heinemann M."/>
            <person name="Engelhardt L."/>
            <person name="Basen M."/>
            <person name="Daniel R."/>
        </authorList>
    </citation>
    <scope>NUCLEOTIDE SEQUENCE [LARGE SCALE GENOMIC DNA]</scope>
    <source>
        <strain evidence="1 2">ELB</strain>
    </source>
</reference>
<dbReference type="Proteomes" id="UP001477947">
    <property type="component" value="Chromosome"/>
</dbReference>
<evidence type="ECO:0000313" key="2">
    <source>
        <dbReference type="Proteomes" id="UP001477947"/>
    </source>
</evidence>
<proteinExistence type="predicted"/>
<dbReference type="RefSeq" id="WP_343337423.1">
    <property type="nucleotide sequence ID" value="NZ_CP154622.1"/>
</dbReference>
<evidence type="ECO:0000313" key="1">
    <source>
        <dbReference type="EMBL" id="XAM42131.1"/>
    </source>
</evidence>
<gene>
    <name evidence="1" type="ORF">TPELB_24440</name>
</gene>
<dbReference type="EMBL" id="CP154622">
    <property type="protein sequence ID" value="XAM42131.1"/>
    <property type="molecule type" value="Genomic_DNA"/>
</dbReference>
<organism evidence="1 2">
    <name type="scientific">Terrisporobacter petrolearius</name>
    <dbReference type="NCBI Taxonomy" id="1460447"/>
    <lineage>
        <taxon>Bacteria</taxon>
        <taxon>Bacillati</taxon>
        <taxon>Bacillota</taxon>
        <taxon>Clostridia</taxon>
        <taxon>Peptostreptococcales</taxon>
        <taxon>Peptostreptococcaceae</taxon>
        <taxon>Terrisporobacter</taxon>
    </lineage>
</organism>
<protein>
    <submittedName>
        <fullName evidence="1">Uncharacterized protein</fullName>
    </submittedName>
</protein>
<accession>A0ABZ3FE64</accession>